<dbReference type="PATRIC" id="fig|1579979.3.peg.1557"/>
<evidence type="ECO:0000256" key="4">
    <source>
        <dbReference type="ARBA" id="ARBA00022825"/>
    </source>
</evidence>
<organism evidence="6 7">
    <name type="scientific">Wenzhouxiangella marina</name>
    <dbReference type="NCBI Taxonomy" id="1579979"/>
    <lineage>
        <taxon>Bacteria</taxon>
        <taxon>Pseudomonadati</taxon>
        <taxon>Pseudomonadota</taxon>
        <taxon>Gammaproteobacteria</taxon>
        <taxon>Chromatiales</taxon>
        <taxon>Wenzhouxiangellaceae</taxon>
        <taxon>Wenzhouxiangella</taxon>
    </lineage>
</organism>
<feature type="active site" description="Charge relay system" evidence="5">
    <location>
        <position position="539"/>
    </location>
</feature>
<evidence type="ECO:0000313" key="7">
    <source>
        <dbReference type="Proteomes" id="UP000066624"/>
    </source>
</evidence>
<dbReference type="Gene3D" id="3.40.50.200">
    <property type="entry name" value="Peptidase S8/S53 domain"/>
    <property type="match status" value="1"/>
</dbReference>
<dbReference type="InterPro" id="IPR008979">
    <property type="entry name" value="Galactose-bd-like_sf"/>
</dbReference>
<dbReference type="GO" id="GO:0006508">
    <property type="term" value="P:proteolysis"/>
    <property type="evidence" value="ECO:0007669"/>
    <property type="project" value="UniProtKB-KW"/>
</dbReference>
<comment type="similarity">
    <text evidence="1 5">Belongs to the peptidase S8 family.</text>
</comment>
<dbReference type="InterPro" id="IPR003961">
    <property type="entry name" value="FN3_dom"/>
</dbReference>
<reference evidence="6 7" key="1">
    <citation type="submission" date="2015-07" db="EMBL/GenBank/DDBJ databases">
        <authorList>
            <person name="Noorani M."/>
        </authorList>
    </citation>
    <scope>NUCLEOTIDE SEQUENCE [LARGE SCALE GENOMIC DNA]</scope>
    <source>
        <strain evidence="6 7">KCTC 42284</strain>
    </source>
</reference>
<evidence type="ECO:0000256" key="1">
    <source>
        <dbReference type="ARBA" id="ARBA00011073"/>
    </source>
</evidence>
<dbReference type="InterPro" id="IPR024361">
    <property type="entry name" value="BACON"/>
</dbReference>
<keyword evidence="7" id="KW-1185">Reference proteome</keyword>
<dbReference type="InterPro" id="IPR000209">
    <property type="entry name" value="Peptidase_S8/S53_dom"/>
</dbReference>
<dbReference type="PROSITE" id="PS51892">
    <property type="entry name" value="SUBTILASE"/>
    <property type="match status" value="1"/>
</dbReference>
<evidence type="ECO:0000256" key="2">
    <source>
        <dbReference type="ARBA" id="ARBA00022670"/>
    </source>
</evidence>
<dbReference type="EMBL" id="CP012154">
    <property type="protein sequence ID" value="AKS41888.1"/>
    <property type="molecule type" value="Genomic_DNA"/>
</dbReference>
<dbReference type="PRINTS" id="PR00723">
    <property type="entry name" value="SUBTILISIN"/>
</dbReference>
<dbReference type="InterPro" id="IPR022398">
    <property type="entry name" value="Peptidase_S8_His-AS"/>
</dbReference>
<dbReference type="AlphaFoldDB" id="A0A0K0XW31"/>
<dbReference type="InterPro" id="IPR036116">
    <property type="entry name" value="FN3_sf"/>
</dbReference>
<proteinExistence type="inferred from homology"/>
<dbReference type="InterPro" id="IPR023828">
    <property type="entry name" value="Peptidase_S8_Ser-AS"/>
</dbReference>
<dbReference type="InterPro" id="IPR013783">
    <property type="entry name" value="Ig-like_fold"/>
</dbReference>
<keyword evidence="3 5" id="KW-0378">Hydrolase</keyword>
<dbReference type="InterPro" id="IPR015500">
    <property type="entry name" value="Peptidase_S8_subtilisin-rel"/>
</dbReference>
<gene>
    <name evidence="6" type="ORF">WM2015_1518</name>
</gene>
<dbReference type="Proteomes" id="UP000066624">
    <property type="component" value="Chromosome"/>
</dbReference>
<sequence length="1239" mass="129754">MTDKTIAPRHRALRLLGGLALGLLTATVFAQDPWVRIHPTGSDLLLDQLRQSSQLEDYGSIVFGQLDEASIAELERRGHRIEVSENPFLVTLGEENFDPVERGSRMTLPAANPAGDFHFIQFKGPIRPEWLESLRQNGIEIVQPLHPFSYFVWASADKLRTINEHAAIRWSQPMEAGWKVQPHLRSFSNEARPTMMLISAHGDLDDRIARLRELGSVSAITPMGRHFVVVQIDDLPGDRYNELAQWPGVYTIQYIRPEAGPRGEMSNQSVVGNYDGSETVFPGYATWLGDTGFDGTGIIVGVVDGRVLTTHVDLADRIVSCDGTNGSCTTSGSDSHGTHVAGAIAGTGATGTLLNGFLRGQGVAPGASIVTQEYGPFLGAGPGGMVADGMLSIYQDSARSGALLTNNSWGPTTTPQGYDIPTQQIDFIVRDADPDTPGYQTILPVWSIMNGGGDGGGACAPSSLASPDEAKNLFAVGSTALQATNGTQLSNIFRISTNSAHGPACDGRRRPDIVAPGCNTDSTTNSSNTSHSANFCGTSMASPIVSGAVAIWSQKYIAETGNPPSPALTKAVFTAAAQNLEGEPNADGVTMGHRPDRFQGYGRIDLELVMNHGLEVFMSDQETVFDSTGDAYMIGLNAVNPAEPIRIMLAWTDAPGAGLAGSTPAWVNDLDLSVETGGSTFLGNVIGADGWSATGGSADDRNNLEGVFLSPAQHGGAVNVTVTAANLAGDALNPYNPGAPSQDFALVCYNCIVGDPTFTLDLQGGPIGACVPEPGNDISFPLTVNVGTLGAYSGTVDLSTSGLLPGGISSGFSPASVSAPGVSTWTVTIDDSASPFIGSIPLNGDDGFDQQSLDLAIVIDEPLATAPNQIAPIDGATDLQLQPTLSWDPIPGVSSYQLVVFPTGIPAAIVDTEVNGTSFQIPVELDTGTEYSWRVAGLNNCGDANYSPTRTFTTRLEPVASYSASQFGMTVASGDSASSPLEIGNVGTGNLTWSVATDQLAGLAPRGVIDPALDEVLNVGSFSLTGDAGGGNVEEFTIPAGVLTQGTVLGFAFEGTVSGITGNSDWASDMRMVITSPEGDIFDVGGFSNEVNAWDFQGSASANDGTYSSVHAAAFDPGTTDEGDWTLTFRHGWVSASAGTMNWSNVTVTLLKEPLPYCVDPLNAVSWLSVTPESGSVGQGQTQQVSVDVDASGMLPGSYTAYLCVSSNDPNADMTAIPVDLTVTENTDDVFEDRFELLP</sequence>
<evidence type="ECO:0000256" key="5">
    <source>
        <dbReference type="PROSITE-ProRule" id="PRU01240"/>
    </source>
</evidence>
<dbReference type="Pfam" id="PF00082">
    <property type="entry name" value="Peptidase_S8"/>
    <property type="match status" value="1"/>
</dbReference>
<keyword evidence="2 5" id="KW-0645">Protease</keyword>
<accession>A0A0K0XW31</accession>
<dbReference type="InterPro" id="IPR051048">
    <property type="entry name" value="Peptidase_S8/S53_subtilisin"/>
</dbReference>
<protein>
    <submittedName>
        <fullName evidence="6">Uncharacterized protein</fullName>
    </submittedName>
</protein>
<dbReference type="RefSeq" id="WP_049725494.1">
    <property type="nucleotide sequence ID" value="NZ_CP012154.1"/>
</dbReference>
<evidence type="ECO:0000256" key="3">
    <source>
        <dbReference type="ARBA" id="ARBA00022801"/>
    </source>
</evidence>
<dbReference type="Gene3D" id="2.60.120.380">
    <property type="match status" value="1"/>
</dbReference>
<dbReference type="CDD" id="cd00063">
    <property type="entry name" value="FN3"/>
    <property type="match status" value="1"/>
</dbReference>
<dbReference type="Gene3D" id="2.60.40.10">
    <property type="entry name" value="Immunoglobulins"/>
    <property type="match status" value="1"/>
</dbReference>
<keyword evidence="4 5" id="KW-0720">Serine protease</keyword>
<feature type="active site" description="Charge relay system" evidence="5">
    <location>
        <position position="336"/>
    </location>
</feature>
<dbReference type="Pfam" id="PF19190">
    <property type="entry name" value="BACON_2"/>
    <property type="match status" value="1"/>
</dbReference>
<dbReference type="STRING" id="1579979.WM2015_1518"/>
<name>A0A0K0XW31_9GAMM</name>
<dbReference type="PANTHER" id="PTHR43399:SF4">
    <property type="entry name" value="CELL WALL-ASSOCIATED PROTEASE"/>
    <property type="match status" value="1"/>
</dbReference>
<dbReference type="PROSITE" id="PS00137">
    <property type="entry name" value="SUBTILASE_HIS"/>
    <property type="match status" value="1"/>
</dbReference>
<dbReference type="SUPFAM" id="SSF52743">
    <property type="entry name" value="Subtilisin-like"/>
    <property type="match status" value="1"/>
</dbReference>
<feature type="active site" description="Charge relay system" evidence="5">
    <location>
        <position position="304"/>
    </location>
</feature>
<dbReference type="OrthoDB" id="614750at2"/>
<dbReference type="PROSITE" id="PS50853">
    <property type="entry name" value="FN3"/>
    <property type="match status" value="1"/>
</dbReference>
<dbReference type="KEGG" id="wma:WM2015_1518"/>
<evidence type="ECO:0000313" key="6">
    <source>
        <dbReference type="EMBL" id="AKS41888.1"/>
    </source>
</evidence>
<dbReference type="PROSITE" id="PS00138">
    <property type="entry name" value="SUBTILASE_SER"/>
    <property type="match status" value="1"/>
</dbReference>
<dbReference type="SUPFAM" id="SSF49785">
    <property type="entry name" value="Galactose-binding domain-like"/>
    <property type="match status" value="1"/>
</dbReference>
<dbReference type="SUPFAM" id="SSF49265">
    <property type="entry name" value="Fibronectin type III"/>
    <property type="match status" value="1"/>
</dbReference>
<dbReference type="GO" id="GO:0004252">
    <property type="term" value="F:serine-type endopeptidase activity"/>
    <property type="evidence" value="ECO:0007669"/>
    <property type="project" value="UniProtKB-UniRule"/>
</dbReference>
<dbReference type="InterPro" id="IPR036852">
    <property type="entry name" value="Peptidase_S8/S53_dom_sf"/>
</dbReference>
<dbReference type="PANTHER" id="PTHR43399">
    <property type="entry name" value="SUBTILISIN-RELATED"/>
    <property type="match status" value="1"/>
</dbReference>